<dbReference type="GO" id="GO:0008168">
    <property type="term" value="F:methyltransferase activity"/>
    <property type="evidence" value="ECO:0007669"/>
    <property type="project" value="UniProtKB-KW"/>
</dbReference>
<evidence type="ECO:0000256" key="1">
    <source>
        <dbReference type="ARBA" id="ARBA00001541"/>
    </source>
</evidence>
<feature type="domain" description="CheR-type methyltransferase" evidence="6">
    <location>
        <begin position="6"/>
        <end position="284"/>
    </location>
</feature>
<sequence length="295" mass="32939">MTIAAGAQPAIALSADEFRRLAKLVYSESGIVLPDSKKPLVISRLSKRLRTLGMQSFAQYLALVESGQGGDERGCMISSLTTNVTRFMREEHHFQRLRTVALPPLIERARRGGRLRIWSAGCSTGEEPYSLAFTLLDMWPEAAKFDVKILATDIDPQVIATATAGQYSEQALEPLPAATRQRYLRPVATRTGYYEVTDVAKGIITFKVLNLLAQWPFQGPFDIIFCRNVVIYLDAETKDVLWRRYAQLLAPGGHLFIGHSERISASAVPYFHSEGVTSYVRTEAPVRDAQPLHQR</sequence>
<dbReference type="InterPro" id="IPR026024">
    <property type="entry name" value="Chemotaxis_MeTrfase_CheR"/>
</dbReference>
<gene>
    <name evidence="7" type="ORF">ACFQXB_10585</name>
</gene>
<dbReference type="Pfam" id="PF01739">
    <property type="entry name" value="CheR"/>
    <property type="match status" value="1"/>
</dbReference>
<protein>
    <recommendedName>
        <fullName evidence="5">Chemotaxis protein methyltransferase</fullName>
        <ecNumber evidence="5">2.1.1.80</ecNumber>
    </recommendedName>
</protein>
<dbReference type="Gene3D" id="1.10.155.10">
    <property type="entry name" value="Chemotaxis receptor methyltransferase CheR, N-terminal domain"/>
    <property type="match status" value="1"/>
</dbReference>
<dbReference type="Pfam" id="PF03705">
    <property type="entry name" value="CheR_N"/>
    <property type="match status" value="1"/>
</dbReference>
<dbReference type="PANTHER" id="PTHR24422">
    <property type="entry name" value="CHEMOTAXIS PROTEIN METHYLTRANSFERASE"/>
    <property type="match status" value="1"/>
</dbReference>
<dbReference type="InterPro" id="IPR022641">
    <property type="entry name" value="CheR_N"/>
</dbReference>
<evidence type="ECO:0000259" key="6">
    <source>
        <dbReference type="PROSITE" id="PS50123"/>
    </source>
</evidence>
<name>A0ABW2UMD7_9RHOB</name>
<keyword evidence="3 5" id="KW-0808">Transferase</keyword>
<dbReference type="InterPro" id="IPR050903">
    <property type="entry name" value="Bact_Chemotaxis_MeTrfase"/>
</dbReference>
<dbReference type="PROSITE" id="PS50123">
    <property type="entry name" value="CHER"/>
    <property type="match status" value="1"/>
</dbReference>
<dbReference type="SUPFAM" id="SSF53335">
    <property type="entry name" value="S-adenosyl-L-methionine-dependent methyltransferases"/>
    <property type="match status" value="1"/>
</dbReference>
<dbReference type="RefSeq" id="WP_377403174.1">
    <property type="nucleotide sequence ID" value="NZ_JBHTFQ010000005.1"/>
</dbReference>
<dbReference type="InterPro" id="IPR036804">
    <property type="entry name" value="CheR_N_sf"/>
</dbReference>
<dbReference type="InterPro" id="IPR022642">
    <property type="entry name" value="CheR_C"/>
</dbReference>
<comment type="catalytic activity">
    <reaction evidence="1 5">
        <text>L-glutamyl-[protein] + S-adenosyl-L-methionine = [protein]-L-glutamate 5-O-methyl ester + S-adenosyl-L-homocysteine</text>
        <dbReference type="Rhea" id="RHEA:24452"/>
        <dbReference type="Rhea" id="RHEA-COMP:10208"/>
        <dbReference type="Rhea" id="RHEA-COMP:10311"/>
        <dbReference type="ChEBI" id="CHEBI:29973"/>
        <dbReference type="ChEBI" id="CHEBI:57856"/>
        <dbReference type="ChEBI" id="CHEBI:59789"/>
        <dbReference type="ChEBI" id="CHEBI:82795"/>
        <dbReference type="EC" id="2.1.1.80"/>
    </reaction>
</comment>
<comment type="caution">
    <text evidence="7">The sequence shown here is derived from an EMBL/GenBank/DDBJ whole genome shotgun (WGS) entry which is preliminary data.</text>
</comment>
<dbReference type="GO" id="GO:0032259">
    <property type="term" value="P:methylation"/>
    <property type="evidence" value="ECO:0007669"/>
    <property type="project" value="UniProtKB-KW"/>
</dbReference>
<comment type="function">
    <text evidence="5">Methylation of the membrane-bound methyl-accepting chemotaxis proteins (MCP) to form gamma-glutamyl methyl ester residues in MCP.</text>
</comment>
<keyword evidence="8" id="KW-1185">Reference proteome</keyword>
<evidence type="ECO:0000256" key="4">
    <source>
        <dbReference type="ARBA" id="ARBA00022691"/>
    </source>
</evidence>
<dbReference type="Gene3D" id="3.40.50.150">
    <property type="entry name" value="Vaccinia Virus protein VP39"/>
    <property type="match status" value="1"/>
</dbReference>
<evidence type="ECO:0000256" key="3">
    <source>
        <dbReference type="ARBA" id="ARBA00022679"/>
    </source>
</evidence>
<dbReference type="PIRSF" id="PIRSF000410">
    <property type="entry name" value="CheR"/>
    <property type="match status" value="1"/>
</dbReference>
<dbReference type="InterPro" id="IPR029063">
    <property type="entry name" value="SAM-dependent_MTases_sf"/>
</dbReference>
<evidence type="ECO:0000256" key="2">
    <source>
        <dbReference type="ARBA" id="ARBA00022603"/>
    </source>
</evidence>
<dbReference type="Proteomes" id="UP001596516">
    <property type="component" value="Unassembled WGS sequence"/>
</dbReference>
<accession>A0ABW2UMD7</accession>
<dbReference type="CDD" id="cd02440">
    <property type="entry name" value="AdoMet_MTases"/>
    <property type="match status" value="1"/>
</dbReference>
<dbReference type="SMART" id="SM00138">
    <property type="entry name" value="MeTrc"/>
    <property type="match status" value="1"/>
</dbReference>
<dbReference type="PANTHER" id="PTHR24422:SF19">
    <property type="entry name" value="CHEMOTAXIS PROTEIN METHYLTRANSFERASE"/>
    <property type="match status" value="1"/>
</dbReference>
<reference evidence="8" key="1">
    <citation type="journal article" date="2019" name="Int. J. Syst. Evol. Microbiol.">
        <title>The Global Catalogue of Microorganisms (GCM) 10K type strain sequencing project: providing services to taxonomists for standard genome sequencing and annotation.</title>
        <authorList>
            <consortium name="The Broad Institute Genomics Platform"/>
            <consortium name="The Broad Institute Genome Sequencing Center for Infectious Disease"/>
            <person name="Wu L."/>
            <person name="Ma J."/>
        </authorList>
    </citation>
    <scope>NUCLEOTIDE SEQUENCE [LARGE SCALE GENOMIC DNA]</scope>
    <source>
        <strain evidence="8">CGMCC 1.12750</strain>
    </source>
</reference>
<organism evidence="7 8">
    <name type="scientific">Plastorhodobacter daqingensis</name>
    <dbReference type="NCBI Taxonomy" id="1387281"/>
    <lineage>
        <taxon>Bacteria</taxon>
        <taxon>Pseudomonadati</taxon>
        <taxon>Pseudomonadota</taxon>
        <taxon>Alphaproteobacteria</taxon>
        <taxon>Rhodobacterales</taxon>
        <taxon>Paracoccaceae</taxon>
        <taxon>Plastorhodobacter</taxon>
    </lineage>
</organism>
<evidence type="ECO:0000313" key="8">
    <source>
        <dbReference type="Proteomes" id="UP001596516"/>
    </source>
</evidence>
<dbReference type="EC" id="2.1.1.80" evidence="5"/>
<dbReference type="InterPro" id="IPR000780">
    <property type="entry name" value="CheR_MeTrfase"/>
</dbReference>
<dbReference type="EMBL" id="JBHTFQ010000005">
    <property type="protein sequence ID" value="MFC7704639.1"/>
    <property type="molecule type" value="Genomic_DNA"/>
</dbReference>
<proteinExistence type="predicted"/>
<evidence type="ECO:0000256" key="5">
    <source>
        <dbReference type="PIRNR" id="PIRNR000410"/>
    </source>
</evidence>
<dbReference type="SUPFAM" id="SSF47757">
    <property type="entry name" value="Chemotaxis receptor methyltransferase CheR, N-terminal domain"/>
    <property type="match status" value="1"/>
</dbReference>
<keyword evidence="2 5" id="KW-0489">Methyltransferase</keyword>
<evidence type="ECO:0000313" key="7">
    <source>
        <dbReference type="EMBL" id="MFC7704639.1"/>
    </source>
</evidence>
<keyword evidence="4 5" id="KW-0949">S-adenosyl-L-methionine</keyword>
<dbReference type="PRINTS" id="PR00996">
    <property type="entry name" value="CHERMTFRASE"/>
</dbReference>